<organism evidence="1 2">
    <name type="scientific">Aspergillus keveii</name>
    <dbReference type="NCBI Taxonomy" id="714993"/>
    <lineage>
        <taxon>Eukaryota</taxon>
        <taxon>Fungi</taxon>
        <taxon>Dikarya</taxon>
        <taxon>Ascomycota</taxon>
        <taxon>Pezizomycotina</taxon>
        <taxon>Eurotiomycetes</taxon>
        <taxon>Eurotiomycetidae</taxon>
        <taxon>Eurotiales</taxon>
        <taxon>Aspergillaceae</taxon>
        <taxon>Aspergillus</taxon>
        <taxon>Aspergillus subgen. Nidulantes</taxon>
    </lineage>
</organism>
<gene>
    <name evidence="1" type="ORF">BJX66DRAFT_306838</name>
</gene>
<proteinExistence type="predicted"/>
<name>A0ABR4G1P9_9EURO</name>
<keyword evidence="2" id="KW-1185">Reference proteome</keyword>
<evidence type="ECO:0000313" key="2">
    <source>
        <dbReference type="Proteomes" id="UP001610563"/>
    </source>
</evidence>
<protein>
    <submittedName>
        <fullName evidence="1">Uncharacterized protein</fullName>
    </submittedName>
</protein>
<dbReference type="Proteomes" id="UP001610563">
    <property type="component" value="Unassembled WGS sequence"/>
</dbReference>
<accession>A0ABR4G1P9</accession>
<reference evidence="1 2" key="1">
    <citation type="submission" date="2024-07" db="EMBL/GenBank/DDBJ databases">
        <title>Section-level genome sequencing and comparative genomics of Aspergillus sections Usti and Cavernicolus.</title>
        <authorList>
            <consortium name="Lawrence Berkeley National Laboratory"/>
            <person name="Nybo J.L."/>
            <person name="Vesth T.C."/>
            <person name="Theobald S."/>
            <person name="Frisvad J.C."/>
            <person name="Larsen T.O."/>
            <person name="Kjaerboelling I."/>
            <person name="Rothschild-Mancinelli K."/>
            <person name="Lyhne E.K."/>
            <person name="Kogle M.E."/>
            <person name="Barry K."/>
            <person name="Clum A."/>
            <person name="Na H."/>
            <person name="Ledsgaard L."/>
            <person name="Lin J."/>
            <person name="Lipzen A."/>
            <person name="Kuo A."/>
            <person name="Riley R."/>
            <person name="Mondo S."/>
            <person name="Labutti K."/>
            <person name="Haridas S."/>
            <person name="Pangalinan J."/>
            <person name="Salamov A.A."/>
            <person name="Simmons B.A."/>
            <person name="Magnuson J.K."/>
            <person name="Chen J."/>
            <person name="Drula E."/>
            <person name="Henrissat B."/>
            <person name="Wiebenga A."/>
            <person name="Lubbers R.J."/>
            <person name="Gomes A.C."/>
            <person name="Makela M.R."/>
            <person name="Stajich J."/>
            <person name="Grigoriev I.V."/>
            <person name="Mortensen U.H."/>
            <person name="De Vries R.P."/>
            <person name="Baker S.E."/>
            <person name="Andersen M.R."/>
        </authorList>
    </citation>
    <scope>NUCLEOTIDE SEQUENCE [LARGE SCALE GENOMIC DNA]</scope>
    <source>
        <strain evidence="1 2">CBS 209.92</strain>
    </source>
</reference>
<comment type="caution">
    <text evidence="1">The sequence shown here is derived from an EMBL/GenBank/DDBJ whole genome shotgun (WGS) entry which is preliminary data.</text>
</comment>
<dbReference type="EMBL" id="JBFTWV010000064">
    <property type="protein sequence ID" value="KAL2792941.1"/>
    <property type="molecule type" value="Genomic_DNA"/>
</dbReference>
<sequence length="65" mass="7599">MMWQSKLPVFSCAWYTSRYLRTSRGTKYIASQWHSAIPTTSNCKICSVLPTPEDLIKSSIFFRNY</sequence>
<evidence type="ECO:0000313" key="1">
    <source>
        <dbReference type="EMBL" id="KAL2792941.1"/>
    </source>
</evidence>